<reference evidence="1" key="1">
    <citation type="submission" date="2020-09" db="EMBL/GenBank/DDBJ databases">
        <title>A novel bacterium of genus Hazenella, isolated from South China Sea.</title>
        <authorList>
            <person name="Huang H."/>
            <person name="Mo K."/>
            <person name="Hu Y."/>
        </authorList>
    </citation>
    <scope>NUCLEOTIDE SEQUENCE</scope>
    <source>
        <strain evidence="1">IB182357</strain>
    </source>
</reference>
<comment type="caution">
    <text evidence="1">The sequence shown here is derived from an EMBL/GenBank/DDBJ whole genome shotgun (WGS) entry which is preliminary data.</text>
</comment>
<dbReference type="PANTHER" id="PTHR43808:SF27">
    <property type="entry name" value="PROTEIN ROCB"/>
    <property type="match status" value="1"/>
</dbReference>
<sequence>MIAFQERVLELTKKLVQHPSIVGTIGERDMAYLIHEILNDFSYFQEHPHLLKLVPTRQDECERYNVLALVKGTASQSTETVILMGHMDTVDVDDYGRWKHLAFSPDELMKIWKKNDIPKLVAQDIESGDYVGGRGVLDMKSGVAINLALIEYFSQNPEQLHGNLLFVSECDEEDNSKGILSALNDIQRFADDENLKYIAAINSDYTSPRYDQDPNRYVYLGTVGKLLPTFYVVGKETHVGQAFEGFDPNLVISELTARLSYNTDFCDEMFGEVTLPPVSLKQSDLKKKYDVQTPKSAFVYYNFFVHSWSPKKVLERLKEAATGAFELAITKYHTQYRQFCELSGHAYIHEEIKPRVYTYDEFYQQCLERFGVEFEQKMLLYAMNLLNDQHLDIRDYSIKMAEELWKEGGDAEPVIILLYASIYIPRVVLDETDHRDQRLIDAVNQGVSEIEPHCEHPIHVRKFFPYISDMSFVAISDDEDEVQAFERNMPAWGVKHQINMDAIRQLDVPVINIGPYGKDAHKQWERVELHYSMEVVPNLTLNVLKHLLGRLKPSS</sequence>
<dbReference type="EMBL" id="JACXAH010000002">
    <property type="protein sequence ID" value="MBD1371212.1"/>
    <property type="molecule type" value="Genomic_DNA"/>
</dbReference>
<dbReference type="Gene3D" id="3.40.630.10">
    <property type="entry name" value="Zn peptidases"/>
    <property type="match status" value="1"/>
</dbReference>
<keyword evidence="2" id="KW-1185">Reference proteome</keyword>
<dbReference type="PIRSF" id="PIRSF010386">
    <property type="entry name" value="RocB"/>
    <property type="match status" value="1"/>
</dbReference>
<proteinExistence type="predicted"/>
<gene>
    <name evidence="1" type="ORF">IC620_02415</name>
</gene>
<dbReference type="AlphaFoldDB" id="A0A926N7Q0"/>
<dbReference type="GO" id="GO:0016787">
    <property type="term" value="F:hydrolase activity"/>
    <property type="evidence" value="ECO:0007669"/>
    <property type="project" value="InterPro"/>
</dbReference>
<dbReference type="InterPro" id="IPR002933">
    <property type="entry name" value="Peptidase_M20"/>
</dbReference>
<protein>
    <submittedName>
        <fullName evidence="1">M20/M25/M40 family metallo-hydrolase</fullName>
    </submittedName>
</protein>
<dbReference type="SUPFAM" id="SSF53187">
    <property type="entry name" value="Zn-dependent exopeptidases"/>
    <property type="match status" value="1"/>
</dbReference>
<dbReference type="RefSeq" id="WP_191141412.1">
    <property type="nucleotide sequence ID" value="NZ_JACXAH010000002.1"/>
</dbReference>
<name>A0A926N7Q0_9BACL</name>
<dbReference type="InterPro" id="IPR012166">
    <property type="entry name" value="Uncharacterised_RocB"/>
</dbReference>
<dbReference type="Proteomes" id="UP000661691">
    <property type="component" value="Unassembled WGS sequence"/>
</dbReference>
<dbReference type="InterPro" id="IPR050072">
    <property type="entry name" value="Peptidase_M20A"/>
</dbReference>
<organism evidence="1 2">
    <name type="scientific">Polycladospora coralii</name>
    <dbReference type="NCBI Taxonomy" id="2771432"/>
    <lineage>
        <taxon>Bacteria</taxon>
        <taxon>Bacillati</taxon>
        <taxon>Bacillota</taxon>
        <taxon>Bacilli</taxon>
        <taxon>Bacillales</taxon>
        <taxon>Thermoactinomycetaceae</taxon>
        <taxon>Polycladospora</taxon>
    </lineage>
</organism>
<evidence type="ECO:0000313" key="2">
    <source>
        <dbReference type="Proteomes" id="UP000661691"/>
    </source>
</evidence>
<dbReference type="Pfam" id="PF01546">
    <property type="entry name" value="Peptidase_M20"/>
    <property type="match status" value="1"/>
</dbReference>
<accession>A0A926N7Q0</accession>
<evidence type="ECO:0000313" key="1">
    <source>
        <dbReference type="EMBL" id="MBD1371212.1"/>
    </source>
</evidence>
<dbReference type="PANTHER" id="PTHR43808">
    <property type="entry name" value="ACETYLORNITHINE DEACETYLASE"/>
    <property type="match status" value="1"/>
</dbReference>